<dbReference type="InterPro" id="IPR016163">
    <property type="entry name" value="Ald_DH_C"/>
</dbReference>
<dbReference type="Proteomes" id="UP000005143">
    <property type="component" value="Unassembled WGS sequence"/>
</dbReference>
<comment type="similarity">
    <text evidence="1 4">Belongs to the aldehyde dehydrogenase family.</text>
</comment>
<dbReference type="PROSITE" id="PS00070">
    <property type="entry name" value="ALDEHYDE_DEHYDR_CYS"/>
    <property type="match status" value="1"/>
</dbReference>
<dbReference type="PROSITE" id="PS00687">
    <property type="entry name" value="ALDEHYDE_DEHYDR_GLU"/>
    <property type="match status" value="1"/>
</dbReference>
<feature type="active site" evidence="3">
    <location>
        <position position="239"/>
    </location>
</feature>
<dbReference type="PATRIC" id="fig|1097667.3.peg.1662"/>
<dbReference type="InterPro" id="IPR015590">
    <property type="entry name" value="Aldehyde_DH_dom"/>
</dbReference>
<keyword evidence="2 4" id="KW-0560">Oxidoreductase</keyword>
<dbReference type="Gene3D" id="3.40.605.10">
    <property type="entry name" value="Aldehyde Dehydrogenase, Chain A, domain 1"/>
    <property type="match status" value="1"/>
</dbReference>
<dbReference type="RefSeq" id="WP_007573248.1">
    <property type="nucleotide sequence ID" value="NZ_AGUD01000104.1"/>
</dbReference>
<reference evidence="6 7" key="1">
    <citation type="journal article" date="2013" name="Biodegradation">
        <title>Quantitative proteomic analysis of ibuprofen-degrading Patulibacter sp. strain I11.</title>
        <authorList>
            <person name="Almeida B."/>
            <person name="Kjeldal H."/>
            <person name="Lolas I."/>
            <person name="Knudsen A.D."/>
            <person name="Carvalho G."/>
            <person name="Nielsen K.L."/>
            <person name="Barreto Crespo M.T."/>
            <person name="Stensballe A."/>
            <person name="Nielsen J.L."/>
        </authorList>
    </citation>
    <scope>NUCLEOTIDE SEQUENCE [LARGE SCALE GENOMIC DNA]</scope>
    <source>
        <strain evidence="6 7">I11</strain>
    </source>
</reference>
<organism evidence="6 7">
    <name type="scientific">Patulibacter medicamentivorans</name>
    <dbReference type="NCBI Taxonomy" id="1097667"/>
    <lineage>
        <taxon>Bacteria</taxon>
        <taxon>Bacillati</taxon>
        <taxon>Actinomycetota</taxon>
        <taxon>Thermoleophilia</taxon>
        <taxon>Solirubrobacterales</taxon>
        <taxon>Patulibacteraceae</taxon>
        <taxon>Patulibacter</taxon>
    </lineage>
</organism>
<dbReference type="Gene3D" id="3.40.309.10">
    <property type="entry name" value="Aldehyde Dehydrogenase, Chain A, domain 2"/>
    <property type="match status" value="1"/>
</dbReference>
<dbReference type="InterPro" id="IPR016160">
    <property type="entry name" value="Ald_DH_CS_CYS"/>
</dbReference>
<keyword evidence="7" id="KW-1185">Reference proteome</keyword>
<evidence type="ECO:0000313" key="7">
    <source>
        <dbReference type="Proteomes" id="UP000005143"/>
    </source>
</evidence>
<dbReference type="PANTHER" id="PTHR42991">
    <property type="entry name" value="ALDEHYDE DEHYDROGENASE"/>
    <property type="match status" value="1"/>
</dbReference>
<gene>
    <name evidence="6" type="ORF">PAI11_16790</name>
</gene>
<evidence type="ECO:0000256" key="3">
    <source>
        <dbReference type="PROSITE-ProRule" id="PRU10007"/>
    </source>
</evidence>
<sequence length="466" mass="48281">MSAPTAATVSLTVRNPYDGGVVGEVALADRTAIRAALGQGAEWAARPLPSRHQRATWLNAIADAVEAERESLARGITAESGLALKDTRVEAARTVAVFRFAAIEALADRGESFSGDITADGRDRRAHTLQLPAGLVAAMTPFNLPLNQVAHKLAPAIAAAAPIVCKPSERAPLSGLRLGAIVAAAGVPAGAVTVLAAEPEAFLDEVLAEDRVAVVAFTGSVAVGKMIAGRLGYRRAMLELGGNDPLIVLADADLDEAAALAVTGAFRSGGQRCTAVKRILAAEPIADALVERMVARTRTLVVGDPADERTDVGTLISADAAASVEQRVATALEAGARLLLGGTRDGALMQPTVLDHVPRDADLVASETFGPVAPVIRVADLDDAIAVANATPYALSSGVCTRDLQSAMRCVRELRAGTVNVRELPGYRSEVTPFGGVGDSGLGVKEGVREAIRAMSFTKLYTLPWT</sequence>
<evidence type="ECO:0000256" key="4">
    <source>
        <dbReference type="RuleBase" id="RU003345"/>
    </source>
</evidence>
<dbReference type="InterPro" id="IPR051020">
    <property type="entry name" value="ALDH-related_metabolic_enz"/>
</dbReference>
<evidence type="ECO:0000256" key="2">
    <source>
        <dbReference type="ARBA" id="ARBA00023002"/>
    </source>
</evidence>
<accession>H0E4E8</accession>
<evidence type="ECO:0000259" key="5">
    <source>
        <dbReference type="Pfam" id="PF00171"/>
    </source>
</evidence>
<name>H0E4E8_9ACTN</name>
<proteinExistence type="inferred from homology"/>
<evidence type="ECO:0000256" key="1">
    <source>
        <dbReference type="ARBA" id="ARBA00009986"/>
    </source>
</evidence>
<evidence type="ECO:0000313" key="6">
    <source>
        <dbReference type="EMBL" id="EHN11446.1"/>
    </source>
</evidence>
<dbReference type="InterPro" id="IPR016161">
    <property type="entry name" value="Ald_DH/histidinol_DH"/>
</dbReference>
<dbReference type="EMBL" id="AGUD01000104">
    <property type="protein sequence ID" value="EHN11446.1"/>
    <property type="molecule type" value="Genomic_DNA"/>
</dbReference>
<dbReference type="Pfam" id="PF00171">
    <property type="entry name" value="Aldedh"/>
    <property type="match status" value="1"/>
</dbReference>
<comment type="caution">
    <text evidence="6">The sequence shown here is derived from an EMBL/GenBank/DDBJ whole genome shotgun (WGS) entry which is preliminary data.</text>
</comment>
<dbReference type="GO" id="GO:0008911">
    <property type="term" value="F:lactaldehyde dehydrogenase (NAD+) activity"/>
    <property type="evidence" value="ECO:0007669"/>
    <property type="project" value="TreeGrafter"/>
</dbReference>
<dbReference type="InterPro" id="IPR016162">
    <property type="entry name" value="Ald_DH_N"/>
</dbReference>
<dbReference type="PANTHER" id="PTHR42991:SF1">
    <property type="entry name" value="ALDEHYDE DEHYDROGENASE"/>
    <property type="match status" value="1"/>
</dbReference>
<dbReference type="AlphaFoldDB" id="H0E4E8"/>
<protein>
    <submittedName>
        <fullName evidence="6">NAD-dependent aldehyde dehydrogenase</fullName>
    </submittedName>
</protein>
<feature type="domain" description="Aldehyde dehydrogenase" evidence="5">
    <location>
        <begin position="11"/>
        <end position="459"/>
    </location>
</feature>
<dbReference type="SUPFAM" id="SSF53720">
    <property type="entry name" value="ALDH-like"/>
    <property type="match status" value="1"/>
</dbReference>
<dbReference type="InterPro" id="IPR029510">
    <property type="entry name" value="Ald_DH_CS_GLU"/>
</dbReference>